<sequence>MDSTDAGSHSSGENSSDSYEGHLTRVLKSLKPHSELLLPTLTRNDLAKDTYNKTGPFSSPNNHRPLARLIEESDDLNANTSNEQGVRAAALEAFLQNLGGLQEFFEHFVACPYIDIRVGHESTIHPYCEALMKTAKRDLDAFLVEEEAGECSIDHKTPFPLVFRGRQPT</sequence>
<proteinExistence type="predicted"/>
<dbReference type="Proteomes" id="UP000635477">
    <property type="component" value="Unassembled WGS sequence"/>
</dbReference>
<comment type="caution">
    <text evidence="2">The sequence shown here is derived from an EMBL/GenBank/DDBJ whole genome shotgun (WGS) entry which is preliminary data.</text>
</comment>
<gene>
    <name evidence="2" type="ORF">FZEAL_355</name>
</gene>
<feature type="compositionally biased region" description="Low complexity" evidence="1">
    <location>
        <begin position="8"/>
        <end position="18"/>
    </location>
</feature>
<dbReference type="AlphaFoldDB" id="A0A8H4XQH3"/>
<evidence type="ECO:0000256" key="1">
    <source>
        <dbReference type="SAM" id="MobiDB-lite"/>
    </source>
</evidence>
<evidence type="ECO:0000313" key="3">
    <source>
        <dbReference type="Proteomes" id="UP000635477"/>
    </source>
</evidence>
<feature type="region of interest" description="Disordered" evidence="1">
    <location>
        <begin position="1"/>
        <end position="24"/>
    </location>
</feature>
<organism evidence="2 3">
    <name type="scientific">Fusarium zealandicum</name>
    <dbReference type="NCBI Taxonomy" id="1053134"/>
    <lineage>
        <taxon>Eukaryota</taxon>
        <taxon>Fungi</taxon>
        <taxon>Dikarya</taxon>
        <taxon>Ascomycota</taxon>
        <taxon>Pezizomycotina</taxon>
        <taxon>Sordariomycetes</taxon>
        <taxon>Hypocreomycetidae</taxon>
        <taxon>Hypocreales</taxon>
        <taxon>Nectriaceae</taxon>
        <taxon>Fusarium</taxon>
        <taxon>Fusarium staphyleae species complex</taxon>
    </lineage>
</organism>
<reference evidence="2" key="1">
    <citation type="journal article" date="2020" name="BMC Genomics">
        <title>Correction to: Identification and distribution of gene clusters required for synthesis of sphingolipid metabolism inhibitors in diverse species of the filamentous fungus Fusarium.</title>
        <authorList>
            <person name="Kim H.S."/>
            <person name="Lohmar J.M."/>
            <person name="Busman M."/>
            <person name="Brown D.W."/>
            <person name="Naumann T.A."/>
            <person name="Divon H.H."/>
            <person name="Lysoe E."/>
            <person name="Uhlig S."/>
            <person name="Proctor R.H."/>
        </authorList>
    </citation>
    <scope>NUCLEOTIDE SEQUENCE</scope>
    <source>
        <strain evidence="2">NRRL 22465</strain>
    </source>
</reference>
<dbReference type="EMBL" id="JABEYC010000019">
    <property type="protein sequence ID" value="KAF4984454.1"/>
    <property type="molecule type" value="Genomic_DNA"/>
</dbReference>
<keyword evidence="3" id="KW-1185">Reference proteome</keyword>
<reference evidence="2" key="2">
    <citation type="submission" date="2020-05" db="EMBL/GenBank/DDBJ databases">
        <authorList>
            <person name="Kim H.-S."/>
            <person name="Proctor R.H."/>
            <person name="Brown D.W."/>
        </authorList>
    </citation>
    <scope>NUCLEOTIDE SEQUENCE</scope>
    <source>
        <strain evidence="2">NRRL 22465</strain>
    </source>
</reference>
<name>A0A8H4XQH3_9HYPO</name>
<accession>A0A8H4XQH3</accession>
<protein>
    <submittedName>
        <fullName evidence="2">Uncharacterized protein</fullName>
    </submittedName>
</protein>
<evidence type="ECO:0000313" key="2">
    <source>
        <dbReference type="EMBL" id="KAF4984454.1"/>
    </source>
</evidence>